<dbReference type="Proteomes" id="UP001576774">
    <property type="component" value="Unassembled WGS sequence"/>
</dbReference>
<gene>
    <name evidence="9" type="ORF">ACE1CC_04085</name>
</gene>
<feature type="modified residue" description="4-aspartylphosphate" evidence="3">
    <location>
        <position position="537"/>
    </location>
</feature>
<dbReference type="NCBIfam" id="TIGR00254">
    <property type="entry name" value="GGDEF"/>
    <property type="match status" value="1"/>
</dbReference>
<organism evidence="9 10">
    <name type="scientific">Floridaenema aerugineum BLCC-F46</name>
    <dbReference type="NCBI Taxonomy" id="3153654"/>
    <lineage>
        <taxon>Bacteria</taxon>
        <taxon>Bacillati</taxon>
        <taxon>Cyanobacteriota</taxon>
        <taxon>Cyanophyceae</taxon>
        <taxon>Oscillatoriophycideae</taxon>
        <taxon>Aerosakkonematales</taxon>
        <taxon>Aerosakkonemataceae</taxon>
        <taxon>Floridanema</taxon>
        <taxon>Floridanema aerugineum</taxon>
    </lineage>
</organism>
<dbReference type="SUPFAM" id="SSF55073">
    <property type="entry name" value="Nucleotide cyclase"/>
    <property type="match status" value="1"/>
</dbReference>
<dbReference type="SUPFAM" id="SSF47226">
    <property type="entry name" value="Histidine-containing phosphotransfer domain, HPT domain"/>
    <property type="match status" value="1"/>
</dbReference>
<dbReference type="InterPro" id="IPR001789">
    <property type="entry name" value="Sig_transdc_resp-reg_receiver"/>
</dbReference>
<proteinExistence type="predicted"/>
<keyword evidence="10" id="KW-1185">Reference proteome</keyword>
<dbReference type="Pfam" id="PF01627">
    <property type="entry name" value="Hpt"/>
    <property type="match status" value="1"/>
</dbReference>
<feature type="domain" description="Response regulatory" evidence="5">
    <location>
        <begin position="363"/>
        <end position="479"/>
    </location>
</feature>
<dbReference type="InterPro" id="IPR043128">
    <property type="entry name" value="Rev_trsase/Diguanyl_cyclase"/>
</dbReference>
<dbReference type="Pfam" id="PF00990">
    <property type="entry name" value="GGDEF"/>
    <property type="match status" value="1"/>
</dbReference>
<dbReference type="InterPro" id="IPR036641">
    <property type="entry name" value="HPT_dom_sf"/>
</dbReference>
<dbReference type="InterPro" id="IPR029787">
    <property type="entry name" value="Nucleotide_cyclase"/>
</dbReference>
<dbReference type="InterPro" id="IPR016032">
    <property type="entry name" value="Sig_transdc_resp-reg_C-effctor"/>
</dbReference>
<dbReference type="InterPro" id="IPR008207">
    <property type="entry name" value="Sig_transdc_His_kin_Hpt_dom"/>
</dbReference>
<dbReference type="InterPro" id="IPR039420">
    <property type="entry name" value="WalR-like"/>
</dbReference>
<evidence type="ECO:0000313" key="9">
    <source>
        <dbReference type="EMBL" id="MFB2876051.1"/>
    </source>
</evidence>
<evidence type="ECO:0000259" key="8">
    <source>
        <dbReference type="PROSITE" id="PS51755"/>
    </source>
</evidence>
<dbReference type="RefSeq" id="WP_413269194.1">
    <property type="nucleotide sequence ID" value="NZ_JBHFNQ010000037.1"/>
</dbReference>
<dbReference type="CDD" id="cd01949">
    <property type="entry name" value="GGDEF"/>
    <property type="match status" value="1"/>
</dbReference>
<feature type="domain" description="Response regulatory" evidence="5">
    <location>
        <begin position="2"/>
        <end position="116"/>
    </location>
</feature>
<feature type="domain" description="OmpR/PhoB-type" evidence="8">
    <location>
        <begin position="125"/>
        <end position="224"/>
    </location>
</feature>
<dbReference type="CDD" id="cd19935">
    <property type="entry name" value="REC_OmpR_CusR-like"/>
    <property type="match status" value="1"/>
</dbReference>
<dbReference type="SMART" id="SM00862">
    <property type="entry name" value="Trans_reg_C"/>
    <property type="match status" value="1"/>
</dbReference>
<feature type="modified residue" description="Phosphohistidine" evidence="2">
    <location>
        <position position="297"/>
    </location>
</feature>
<feature type="domain" description="HPt" evidence="7">
    <location>
        <begin position="251"/>
        <end position="356"/>
    </location>
</feature>
<dbReference type="InterPro" id="IPR001867">
    <property type="entry name" value="OmpR/PhoB-type_DNA-bd"/>
</dbReference>
<dbReference type="CDD" id="cd00383">
    <property type="entry name" value="trans_reg_C"/>
    <property type="match status" value="1"/>
</dbReference>
<dbReference type="SMART" id="SM00267">
    <property type="entry name" value="GGDEF"/>
    <property type="match status" value="1"/>
</dbReference>
<keyword evidence="3" id="KW-0597">Phosphoprotein</keyword>
<dbReference type="InterPro" id="IPR000160">
    <property type="entry name" value="GGDEF_dom"/>
</dbReference>
<dbReference type="SUPFAM" id="SSF46894">
    <property type="entry name" value="C-terminal effector domain of the bipartite response regulators"/>
    <property type="match status" value="1"/>
</dbReference>
<dbReference type="PANTHER" id="PTHR48111:SF15">
    <property type="entry name" value="OMPR SUBFAMILY"/>
    <property type="match status" value="1"/>
</dbReference>
<dbReference type="SMART" id="SM00448">
    <property type="entry name" value="REC"/>
    <property type="match status" value="2"/>
</dbReference>
<dbReference type="Gene3D" id="6.10.250.690">
    <property type="match status" value="1"/>
</dbReference>
<dbReference type="Pfam" id="PF00072">
    <property type="entry name" value="Response_reg"/>
    <property type="match status" value="2"/>
</dbReference>
<keyword evidence="1 4" id="KW-0238">DNA-binding</keyword>
<dbReference type="InterPro" id="IPR011006">
    <property type="entry name" value="CheY-like_superfamily"/>
</dbReference>
<evidence type="ECO:0000259" key="5">
    <source>
        <dbReference type="PROSITE" id="PS50110"/>
    </source>
</evidence>
<sequence length="794" mass="89759">MKILLVEDDPFTGELISATLKTHRYIVELATDGQIALELANVCNYDLIILDVQIPKLDGISVCRQLRSSGCSTPILILTAKDSNDDIVTGLDAGADDYVAKPCEPAQLLARIRALLRRGSAKCEATILTYGDLCLDPALALVKYQQQVVNLRTKEYSLLELFLRHPQRIFSRNAIIDHLWKIDNCPTEHAVTNLIKDLRRQLKAAGMKEEFIETVYGLGYRVKTAPDQGETANKAKKDKINQTEINKFPTESVAINRIFEQFRSTLEERLKILAVVVPEGWQQVNPEQVQKAKEEAHRLAGSLGTFGYPRGSEIARAIEHLLMETKLESQQISRFSQLLMELKQELNNPPQLLEESPSTLAPRVLLIGEKTEFAESLIAEASVWKWQIQLISDKSKVLQQIASATPIAIVLLLNSSPLTKEQLSLLWELRQEFPSIPFITLGEHDNLDSRVQVARLGSEKYLVQPVTPTEVLEAIYQLLLPIQEKDAKVMVVDDDPTVLKILTHLLQPWGVRVTCLDNPQQFWEVLKSTEPDLLLLDLEMPTFNGIELCQVVRQDPKYGDLPILVVTAHNDRQSTQKVFAAGADDMISKPIVGPELVTRVISRIERSRLRQQLDYLHQQQAAIWQQQARIDPLTQIPNRRALEEFLQQQWQQLIQEQETLCLILCDVDHFKNYNDFYGHPAGDICLKQIAKTIQECIKSSDLAARYGGEEFAIILPKTSLDGALRVAQRIQQKISQLQIPHERSKIKNYVTISMGITGKIPTPEQSFDSLIAIADEALYTAKNRGRNTYCLYPL</sequence>
<feature type="DNA-binding region" description="OmpR/PhoB-type" evidence="4">
    <location>
        <begin position="125"/>
        <end position="224"/>
    </location>
</feature>
<dbReference type="Gene3D" id="3.40.50.2300">
    <property type="match status" value="3"/>
</dbReference>
<comment type="caution">
    <text evidence="3">Lacks conserved residue(s) required for the propagation of feature annotation.</text>
</comment>
<dbReference type="Gene3D" id="1.10.10.10">
    <property type="entry name" value="Winged helix-like DNA-binding domain superfamily/Winged helix DNA-binding domain"/>
    <property type="match status" value="1"/>
</dbReference>
<feature type="modified residue" description="4-aspartylphosphate" evidence="3">
    <location>
        <position position="51"/>
    </location>
</feature>
<feature type="domain" description="Response regulatory" evidence="5">
    <location>
        <begin position="488"/>
        <end position="604"/>
    </location>
</feature>
<evidence type="ECO:0000313" key="10">
    <source>
        <dbReference type="Proteomes" id="UP001576774"/>
    </source>
</evidence>
<feature type="domain" description="GGDEF" evidence="6">
    <location>
        <begin position="658"/>
        <end position="794"/>
    </location>
</feature>
<evidence type="ECO:0000259" key="6">
    <source>
        <dbReference type="PROSITE" id="PS50887"/>
    </source>
</evidence>
<dbReference type="Gene3D" id="1.20.120.160">
    <property type="entry name" value="HPT domain"/>
    <property type="match status" value="1"/>
</dbReference>
<reference evidence="9 10" key="1">
    <citation type="submission" date="2024-09" db="EMBL/GenBank/DDBJ databases">
        <title>Floridaenema gen nov. (Aerosakkonemataceae, Aerosakkonematales ord. nov., Cyanobacteria) from benthic tropical and subtropical fresh waters, with the description of four new species.</title>
        <authorList>
            <person name="Moretto J.A."/>
            <person name="Berthold D.E."/>
            <person name="Lefler F.W."/>
            <person name="Huang I.-S."/>
            <person name="Laughinghouse H. IV."/>
        </authorList>
    </citation>
    <scope>NUCLEOTIDE SEQUENCE [LARGE SCALE GENOMIC DNA]</scope>
    <source>
        <strain evidence="9 10">BLCC-F46</strain>
    </source>
</reference>
<dbReference type="EMBL" id="JBHFNQ010000037">
    <property type="protein sequence ID" value="MFB2876051.1"/>
    <property type="molecule type" value="Genomic_DNA"/>
</dbReference>
<evidence type="ECO:0000256" key="4">
    <source>
        <dbReference type="PROSITE-ProRule" id="PRU01091"/>
    </source>
</evidence>
<evidence type="ECO:0000256" key="3">
    <source>
        <dbReference type="PROSITE-ProRule" id="PRU00169"/>
    </source>
</evidence>
<accession>A0ABV4X0L8</accession>
<evidence type="ECO:0000256" key="2">
    <source>
        <dbReference type="PROSITE-ProRule" id="PRU00110"/>
    </source>
</evidence>
<dbReference type="PANTHER" id="PTHR48111">
    <property type="entry name" value="REGULATOR OF RPOS"/>
    <property type="match status" value="1"/>
</dbReference>
<dbReference type="Gene3D" id="3.30.70.270">
    <property type="match status" value="1"/>
</dbReference>
<dbReference type="SUPFAM" id="SSF52172">
    <property type="entry name" value="CheY-like"/>
    <property type="match status" value="3"/>
</dbReference>
<dbReference type="InterPro" id="IPR036388">
    <property type="entry name" value="WH-like_DNA-bd_sf"/>
</dbReference>
<dbReference type="PROSITE" id="PS51755">
    <property type="entry name" value="OMPR_PHOB"/>
    <property type="match status" value="1"/>
</dbReference>
<protein>
    <submittedName>
        <fullName evidence="9">Response regulator</fullName>
    </submittedName>
</protein>
<dbReference type="PROSITE" id="PS50110">
    <property type="entry name" value="RESPONSE_REGULATORY"/>
    <property type="match status" value="3"/>
</dbReference>
<name>A0ABV4X0L8_9CYAN</name>
<evidence type="ECO:0000259" key="7">
    <source>
        <dbReference type="PROSITE" id="PS50894"/>
    </source>
</evidence>
<evidence type="ECO:0000256" key="1">
    <source>
        <dbReference type="ARBA" id="ARBA00023125"/>
    </source>
</evidence>
<dbReference type="PROSITE" id="PS50894">
    <property type="entry name" value="HPT"/>
    <property type="match status" value="1"/>
</dbReference>
<dbReference type="PROSITE" id="PS50887">
    <property type="entry name" value="GGDEF"/>
    <property type="match status" value="1"/>
</dbReference>
<comment type="caution">
    <text evidence="9">The sequence shown here is derived from an EMBL/GenBank/DDBJ whole genome shotgun (WGS) entry which is preliminary data.</text>
</comment>
<dbReference type="Pfam" id="PF00486">
    <property type="entry name" value="Trans_reg_C"/>
    <property type="match status" value="1"/>
</dbReference>